<dbReference type="Ensembl" id="ENSOSIT00000048454.1">
    <property type="protein sequence ID" value="ENSOSIP00000046088.1"/>
    <property type="gene ID" value="ENSOSIG00000021866.1"/>
</dbReference>
<feature type="transmembrane region" description="Helical" evidence="1">
    <location>
        <begin position="26"/>
        <end position="46"/>
    </location>
</feature>
<evidence type="ECO:0000313" key="3">
    <source>
        <dbReference type="Proteomes" id="UP000694383"/>
    </source>
</evidence>
<keyword evidence="1" id="KW-1133">Transmembrane helix</keyword>
<reference evidence="2" key="1">
    <citation type="submission" date="2025-08" db="UniProtKB">
        <authorList>
            <consortium name="Ensembl"/>
        </authorList>
    </citation>
    <scope>IDENTIFICATION</scope>
</reference>
<keyword evidence="1" id="KW-0472">Membrane</keyword>
<dbReference type="GeneTree" id="ENSGT00940000167667"/>
<keyword evidence="3" id="KW-1185">Reference proteome</keyword>
<protein>
    <submittedName>
        <fullName evidence="2">Uncharacterized protein</fullName>
    </submittedName>
</protein>
<accession>A0A8C8E1Z3</accession>
<keyword evidence="1" id="KW-0812">Transmembrane</keyword>
<evidence type="ECO:0000256" key="1">
    <source>
        <dbReference type="SAM" id="Phobius"/>
    </source>
</evidence>
<reference evidence="2" key="2">
    <citation type="submission" date="2025-09" db="UniProtKB">
        <authorList>
            <consortium name="Ensembl"/>
        </authorList>
    </citation>
    <scope>IDENTIFICATION</scope>
</reference>
<sequence length="159" mass="18265">MSNEKLRDYDSITSFLGSWGPFQMRIFFALAISILPNGFTGIYIIFVGDTPPHECYIPDSNGISEAWRNETIPMETVDGAARRSSCRRLHLETVRNYSQRNIIPNVDVNVSEIPWEACQDGWMYSREIYRSTIVTERLILCLLVSKYVKIDQMFAGVEV</sequence>
<dbReference type="AlphaFoldDB" id="A0A8C8E1Z3"/>
<organism evidence="2 3">
    <name type="scientific">Oryzias sinensis</name>
    <name type="common">Chinese medaka</name>
    <dbReference type="NCBI Taxonomy" id="183150"/>
    <lineage>
        <taxon>Eukaryota</taxon>
        <taxon>Metazoa</taxon>
        <taxon>Chordata</taxon>
        <taxon>Craniata</taxon>
        <taxon>Vertebrata</taxon>
        <taxon>Euteleostomi</taxon>
        <taxon>Actinopterygii</taxon>
        <taxon>Neopterygii</taxon>
        <taxon>Teleostei</taxon>
        <taxon>Neoteleostei</taxon>
        <taxon>Acanthomorphata</taxon>
        <taxon>Ovalentaria</taxon>
        <taxon>Atherinomorphae</taxon>
        <taxon>Beloniformes</taxon>
        <taxon>Adrianichthyidae</taxon>
        <taxon>Oryziinae</taxon>
        <taxon>Oryzias</taxon>
    </lineage>
</organism>
<name>A0A8C8E1Z3_9TELE</name>
<evidence type="ECO:0000313" key="2">
    <source>
        <dbReference type="Ensembl" id="ENSOSIP00000046088.1"/>
    </source>
</evidence>
<dbReference type="Proteomes" id="UP000694383">
    <property type="component" value="Unplaced"/>
</dbReference>
<proteinExistence type="predicted"/>